<gene>
    <name evidence="1" type="ORF">FB45DRAFT_882421</name>
</gene>
<dbReference type="AlphaFoldDB" id="A0AAD7AXF0"/>
<dbReference type="Proteomes" id="UP001221142">
    <property type="component" value="Unassembled WGS sequence"/>
</dbReference>
<dbReference type="InterPro" id="IPR029052">
    <property type="entry name" value="Metallo-depent_PP-like"/>
</dbReference>
<proteinExistence type="predicted"/>
<protein>
    <recommendedName>
        <fullName evidence="3">Calcineurin-like phosphoesterase domain-containing protein</fullName>
    </recommendedName>
</protein>
<organism evidence="1 2">
    <name type="scientific">Roridomyces roridus</name>
    <dbReference type="NCBI Taxonomy" id="1738132"/>
    <lineage>
        <taxon>Eukaryota</taxon>
        <taxon>Fungi</taxon>
        <taxon>Dikarya</taxon>
        <taxon>Basidiomycota</taxon>
        <taxon>Agaricomycotina</taxon>
        <taxon>Agaricomycetes</taxon>
        <taxon>Agaricomycetidae</taxon>
        <taxon>Agaricales</taxon>
        <taxon>Marasmiineae</taxon>
        <taxon>Mycenaceae</taxon>
        <taxon>Roridomyces</taxon>
    </lineage>
</organism>
<keyword evidence="2" id="KW-1185">Reference proteome</keyword>
<reference evidence="1" key="1">
    <citation type="submission" date="2023-03" db="EMBL/GenBank/DDBJ databases">
        <title>Massive genome expansion in bonnet fungi (Mycena s.s.) driven by repeated elements and novel gene families across ecological guilds.</title>
        <authorList>
            <consortium name="Lawrence Berkeley National Laboratory"/>
            <person name="Harder C.B."/>
            <person name="Miyauchi S."/>
            <person name="Viragh M."/>
            <person name="Kuo A."/>
            <person name="Thoen E."/>
            <person name="Andreopoulos B."/>
            <person name="Lu D."/>
            <person name="Skrede I."/>
            <person name="Drula E."/>
            <person name="Henrissat B."/>
            <person name="Morin E."/>
            <person name="Kohler A."/>
            <person name="Barry K."/>
            <person name="LaButti K."/>
            <person name="Morin E."/>
            <person name="Salamov A."/>
            <person name="Lipzen A."/>
            <person name="Mereny Z."/>
            <person name="Hegedus B."/>
            <person name="Baldrian P."/>
            <person name="Stursova M."/>
            <person name="Weitz H."/>
            <person name="Taylor A."/>
            <person name="Grigoriev I.V."/>
            <person name="Nagy L.G."/>
            <person name="Martin F."/>
            <person name="Kauserud H."/>
        </authorList>
    </citation>
    <scope>NUCLEOTIDE SEQUENCE</scope>
    <source>
        <strain evidence="1">9284</strain>
    </source>
</reference>
<sequence>MSHIETSSTLPARRRFAPPLHAAGPTRYWRVSECDAVPCTAPWGVQVVECSDTPMALGLAALEAIPPMTGTQDTGFDFTLYTGDLNLGSGPVYTALGNHDSYNVQQDAQHAIGGELAEQFSWNNNHLAVW</sequence>
<comment type="caution">
    <text evidence="1">The sequence shown here is derived from an EMBL/GenBank/DDBJ whole genome shotgun (WGS) entry which is preliminary data.</text>
</comment>
<accession>A0AAD7AXF0</accession>
<evidence type="ECO:0008006" key="3">
    <source>
        <dbReference type="Google" id="ProtNLM"/>
    </source>
</evidence>
<evidence type="ECO:0000313" key="1">
    <source>
        <dbReference type="EMBL" id="KAJ7603122.1"/>
    </source>
</evidence>
<dbReference type="EMBL" id="JARKIF010000174">
    <property type="protein sequence ID" value="KAJ7603122.1"/>
    <property type="molecule type" value="Genomic_DNA"/>
</dbReference>
<dbReference type="SUPFAM" id="SSF56300">
    <property type="entry name" value="Metallo-dependent phosphatases"/>
    <property type="match status" value="1"/>
</dbReference>
<evidence type="ECO:0000313" key="2">
    <source>
        <dbReference type="Proteomes" id="UP001221142"/>
    </source>
</evidence>
<name>A0AAD7AXF0_9AGAR</name>